<evidence type="ECO:0000259" key="1">
    <source>
        <dbReference type="Pfam" id="PF00535"/>
    </source>
</evidence>
<dbReference type="EMBL" id="JADWDC010000009">
    <property type="protein sequence ID" value="MCC0176453.1"/>
    <property type="molecule type" value="Genomic_DNA"/>
</dbReference>
<gene>
    <name evidence="2" type="ORF">I4641_05605</name>
</gene>
<sequence length="322" mass="36623">MDSRPLVSIIINNYNYAEFLDEAIASALQQSYTNIELILVDDGSTDDSRQIIASYGDLLIPVFQENGGQASAFNAGFAASQGDIICLLDSDDVFLSHKIAEIIAVFNNNTDLGWCFHSVSLVDKRTGNFLGVSEEEGSRECDFREKMKQGKLSFLAPPTSGLCFRRSLLQEILPMTETLRRGADRYLVAIAPALSKGFYLDRKLTIQGIHQNNGNTLQEGKKFARRRAYKAMTVAYFMRLKLPEFYKITDRIFARGLGIYINLILKTGQQHPEEKELITKYLSLSNILTKIKIYSMAFYQYRPWKKDNSLVQYEKKIKQLKC</sequence>
<dbReference type="RefSeq" id="WP_229639491.1">
    <property type="nucleotide sequence ID" value="NZ_JADWDC010000009.1"/>
</dbReference>
<dbReference type="InterPro" id="IPR029044">
    <property type="entry name" value="Nucleotide-diphossugar_trans"/>
</dbReference>
<dbReference type="Proteomes" id="UP000729733">
    <property type="component" value="Unassembled WGS sequence"/>
</dbReference>
<reference evidence="2" key="1">
    <citation type="journal article" date="2021" name="Antonie Van Leeuwenhoek">
        <title>Draft genome and description of Waterburya agarophytonicola gen. nov. sp. nov. (Pleurocapsales, Cyanobacteria): a seaweed symbiont.</title>
        <authorList>
            <person name="Bonthond G."/>
            <person name="Shalygin S."/>
            <person name="Bayer T."/>
            <person name="Weinberger F."/>
        </authorList>
    </citation>
    <scope>NUCLEOTIDE SEQUENCE</scope>
    <source>
        <strain evidence="2">KI4</strain>
    </source>
</reference>
<name>A0A964BQ64_9CYAN</name>
<feature type="domain" description="Glycosyltransferase 2-like" evidence="1">
    <location>
        <begin position="8"/>
        <end position="160"/>
    </location>
</feature>
<protein>
    <submittedName>
        <fullName evidence="2">Glycosyltransferase</fullName>
    </submittedName>
</protein>
<evidence type="ECO:0000313" key="2">
    <source>
        <dbReference type="EMBL" id="MCC0176453.1"/>
    </source>
</evidence>
<dbReference type="SUPFAM" id="SSF53448">
    <property type="entry name" value="Nucleotide-diphospho-sugar transferases"/>
    <property type="match status" value="1"/>
</dbReference>
<organism evidence="2 3">
    <name type="scientific">Waterburya agarophytonicola KI4</name>
    <dbReference type="NCBI Taxonomy" id="2874699"/>
    <lineage>
        <taxon>Bacteria</taxon>
        <taxon>Bacillati</taxon>
        <taxon>Cyanobacteriota</taxon>
        <taxon>Cyanophyceae</taxon>
        <taxon>Pleurocapsales</taxon>
        <taxon>Hyellaceae</taxon>
        <taxon>Waterburya</taxon>
        <taxon>Waterburya agarophytonicola</taxon>
    </lineage>
</organism>
<dbReference type="PANTHER" id="PTHR22916:SF3">
    <property type="entry name" value="UDP-GLCNAC:BETAGAL BETA-1,3-N-ACETYLGLUCOSAMINYLTRANSFERASE-LIKE PROTEIN 1"/>
    <property type="match status" value="1"/>
</dbReference>
<accession>A0A964BQ64</accession>
<dbReference type="PANTHER" id="PTHR22916">
    <property type="entry name" value="GLYCOSYLTRANSFERASE"/>
    <property type="match status" value="1"/>
</dbReference>
<dbReference type="AlphaFoldDB" id="A0A964BQ64"/>
<dbReference type="Pfam" id="PF00535">
    <property type="entry name" value="Glycos_transf_2"/>
    <property type="match status" value="1"/>
</dbReference>
<dbReference type="GO" id="GO:0016758">
    <property type="term" value="F:hexosyltransferase activity"/>
    <property type="evidence" value="ECO:0007669"/>
    <property type="project" value="UniProtKB-ARBA"/>
</dbReference>
<proteinExistence type="predicted"/>
<comment type="caution">
    <text evidence="2">The sequence shown here is derived from an EMBL/GenBank/DDBJ whole genome shotgun (WGS) entry which is preliminary data.</text>
</comment>
<evidence type="ECO:0000313" key="3">
    <source>
        <dbReference type="Proteomes" id="UP000729733"/>
    </source>
</evidence>
<dbReference type="Gene3D" id="3.90.550.10">
    <property type="entry name" value="Spore Coat Polysaccharide Biosynthesis Protein SpsA, Chain A"/>
    <property type="match status" value="1"/>
</dbReference>
<keyword evidence="3" id="KW-1185">Reference proteome</keyword>
<dbReference type="InterPro" id="IPR001173">
    <property type="entry name" value="Glyco_trans_2-like"/>
</dbReference>